<dbReference type="EMBL" id="JAMRDG010000002">
    <property type="protein sequence ID" value="KAJ3685134.1"/>
    <property type="molecule type" value="Genomic_DNA"/>
</dbReference>
<evidence type="ECO:0000313" key="3">
    <source>
        <dbReference type="EMBL" id="KAJ3685134.1"/>
    </source>
</evidence>
<evidence type="ECO:0000313" key="4">
    <source>
        <dbReference type="Proteomes" id="UP001210211"/>
    </source>
</evidence>
<dbReference type="GO" id="GO:0046983">
    <property type="term" value="F:protein dimerization activity"/>
    <property type="evidence" value="ECO:0007669"/>
    <property type="project" value="InterPro"/>
</dbReference>
<dbReference type="PANTHER" id="PTHR23272">
    <property type="entry name" value="BED FINGER-RELATED"/>
    <property type="match status" value="1"/>
</dbReference>
<keyword evidence="4" id="KW-1185">Reference proteome</keyword>
<evidence type="ECO:0000259" key="2">
    <source>
        <dbReference type="Pfam" id="PF05699"/>
    </source>
</evidence>
<feature type="region of interest" description="Disordered" evidence="1">
    <location>
        <begin position="30"/>
        <end position="53"/>
    </location>
</feature>
<reference evidence="3 4" key="1">
    <citation type="journal article" date="2022" name="Cell">
        <title>Repeat-based holocentromeres influence genome architecture and karyotype evolution.</title>
        <authorList>
            <person name="Hofstatter P.G."/>
            <person name="Thangavel G."/>
            <person name="Lux T."/>
            <person name="Neumann P."/>
            <person name="Vondrak T."/>
            <person name="Novak P."/>
            <person name="Zhang M."/>
            <person name="Costa L."/>
            <person name="Castellani M."/>
            <person name="Scott A."/>
            <person name="Toegelov H."/>
            <person name="Fuchs J."/>
            <person name="Mata-Sucre Y."/>
            <person name="Dias Y."/>
            <person name="Vanzela A.L.L."/>
            <person name="Huettel B."/>
            <person name="Almeida C.C.S."/>
            <person name="Simkova H."/>
            <person name="Souza G."/>
            <person name="Pedrosa-Harand A."/>
            <person name="Macas J."/>
            <person name="Mayer K.F.X."/>
            <person name="Houben A."/>
            <person name="Marques A."/>
        </authorList>
    </citation>
    <scope>NUCLEOTIDE SEQUENCE [LARGE SCALE GENOMIC DNA]</scope>
    <source>
        <strain evidence="3">RhyTen1mFocal</strain>
    </source>
</reference>
<feature type="compositionally biased region" description="Polar residues" evidence="1">
    <location>
        <begin position="32"/>
        <end position="42"/>
    </location>
</feature>
<feature type="domain" description="HAT C-terminal dimerisation" evidence="2">
    <location>
        <begin position="88"/>
        <end position="158"/>
    </location>
</feature>
<evidence type="ECO:0000256" key="1">
    <source>
        <dbReference type="SAM" id="MobiDB-lite"/>
    </source>
</evidence>
<protein>
    <recommendedName>
        <fullName evidence="2">HAT C-terminal dimerisation domain-containing protein</fullName>
    </recommendedName>
</protein>
<organism evidence="3 4">
    <name type="scientific">Rhynchospora tenuis</name>
    <dbReference type="NCBI Taxonomy" id="198213"/>
    <lineage>
        <taxon>Eukaryota</taxon>
        <taxon>Viridiplantae</taxon>
        <taxon>Streptophyta</taxon>
        <taxon>Embryophyta</taxon>
        <taxon>Tracheophyta</taxon>
        <taxon>Spermatophyta</taxon>
        <taxon>Magnoliopsida</taxon>
        <taxon>Liliopsida</taxon>
        <taxon>Poales</taxon>
        <taxon>Cyperaceae</taxon>
        <taxon>Cyperoideae</taxon>
        <taxon>Rhynchosporeae</taxon>
        <taxon>Rhynchospora</taxon>
    </lineage>
</organism>
<sequence length="194" mass="21069">MKACSRFMENLQTCLKQLFNEYSEAYSKESHNQANTSNAQVRSTSTSSSDISDTRAGLQNFLSGKRNAEPTKTELEEYIFDGLDGTSLDADFDILAWWKLKAHKYPIMARLTRDILAVPISTVASESCFSTAGRILSPTRSSLNDESLEALICAQNWLSASVVESGGLFGDVICPSVEDVSTDDTICGIAASGT</sequence>
<dbReference type="AlphaFoldDB" id="A0AAD5Z367"/>
<dbReference type="InterPro" id="IPR008906">
    <property type="entry name" value="HATC_C_dom"/>
</dbReference>
<dbReference type="Pfam" id="PF05699">
    <property type="entry name" value="Dimer_Tnp_hAT"/>
    <property type="match status" value="1"/>
</dbReference>
<gene>
    <name evidence="3" type="ORF">LUZ61_014298</name>
</gene>
<dbReference type="Proteomes" id="UP001210211">
    <property type="component" value="Unassembled WGS sequence"/>
</dbReference>
<accession>A0AAD5Z367</accession>
<dbReference type="InterPro" id="IPR012337">
    <property type="entry name" value="RNaseH-like_sf"/>
</dbReference>
<proteinExistence type="predicted"/>
<dbReference type="PANTHER" id="PTHR23272:SF161">
    <property type="entry name" value="ZINC FINGER BED DOMAIN-CONTAINING PROTEIN RICESLEEPER 1-LIKE"/>
    <property type="match status" value="1"/>
</dbReference>
<dbReference type="SUPFAM" id="SSF53098">
    <property type="entry name" value="Ribonuclease H-like"/>
    <property type="match status" value="1"/>
</dbReference>
<name>A0AAD5Z367_9POAL</name>
<comment type="caution">
    <text evidence="3">The sequence shown here is derived from an EMBL/GenBank/DDBJ whole genome shotgun (WGS) entry which is preliminary data.</text>
</comment>